<comment type="caution">
    <text evidence="1">The sequence shown here is derived from an EMBL/GenBank/DDBJ whole genome shotgun (WGS) entry which is preliminary data.</text>
</comment>
<dbReference type="InterPro" id="IPR043869">
    <property type="entry name" value="DUF5829"/>
</dbReference>
<dbReference type="Proteomes" id="UP001204953">
    <property type="component" value="Unassembled WGS sequence"/>
</dbReference>
<accession>A0AAE3KSH5</accession>
<organism evidence="1 2">
    <name type="scientific">Limnofasciculus baicalensis BBK-W-15</name>
    <dbReference type="NCBI Taxonomy" id="2699891"/>
    <lineage>
        <taxon>Bacteria</taxon>
        <taxon>Bacillati</taxon>
        <taxon>Cyanobacteriota</taxon>
        <taxon>Cyanophyceae</taxon>
        <taxon>Coleofasciculales</taxon>
        <taxon>Coleofasciculaceae</taxon>
        <taxon>Limnofasciculus</taxon>
        <taxon>Limnofasciculus baicalensis</taxon>
    </lineage>
</organism>
<proteinExistence type="predicted"/>
<dbReference type="Pfam" id="PF19147">
    <property type="entry name" value="DUF5829"/>
    <property type="match status" value="1"/>
</dbReference>
<sequence length="219" mass="24624">MAIEFNHLYITLNPETLESIAKSEFIDQQFCTMSTDTVKTDAESWTGTYLRGKNAYVELFPPGGAEGLKEGFSGLGFNSPQAGEIDIVKEKLRSFLKSPEILSYLQVRQTEVGQVPWFHYLSINPAAREAFASWLMEFHQDYLDYKNIKLTSGGCFDRAAYLKDLNTSETCLFTIALLLFPLIPIFKLVISCPGIKLPQFLTSNKIPFLIISPIAAFID</sequence>
<gene>
    <name evidence="1" type="ORF">NJ959_13575</name>
</gene>
<protein>
    <submittedName>
        <fullName evidence="1">DUF5829 family protein</fullName>
    </submittedName>
</protein>
<dbReference type="EMBL" id="JAMZMM010000119">
    <property type="protein sequence ID" value="MCP2729482.1"/>
    <property type="molecule type" value="Genomic_DNA"/>
</dbReference>
<dbReference type="AlphaFoldDB" id="A0AAE3KSH5"/>
<reference evidence="1" key="1">
    <citation type="submission" date="2022-06" db="EMBL/GenBank/DDBJ databases">
        <title>New cyanobacteria of genus Symplocastrum in benthos of Lake Baikal.</title>
        <authorList>
            <person name="Sorokovikova E."/>
            <person name="Tikhonova I."/>
            <person name="Krasnopeev A."/>
            <person name="Evseev P."/>
            <person name="Gladkikh A."/>
            <person name="Belykh O."/>
        </authorList>
    </citation>
    <scope>NUCLEOTIDE SEQUENCE</scope>
    <source>
        <strain evidence="1">BBK-W-15</strain>
    </source>
</reference>
<evidence type="ECO:0000313" key="1">
    <source>
        <dbReference type="EMBL" id="MCP2729482.1"/>
    </source>
</evidence>
<keyword evidence="2" id="KW-1185">Reference proteome</keyword>
<name>A0AAE3KSH5_9CYAN</name>
<evidence type="ECO:0000313" key="2">
    <source>
        <dbReference type="Proteomes" id="UP001204953"/>
    </source>
</evidence>
<dbReference type="RefSeq" id="WP_254012267.1">
    <property type="nucleotide sequence ID" value="NZ_JAMZMM010000119.1"/>
</dbReference>